<dbReference type="Pfam" id="PF13968">
    <property type="entry name" value="DUF4220"/>
    <property type="match status" value="1"/>
</dbReference>
<evidence type="ECO:0000259" key="2">
    <source>
        <dbReference type="Pfam" id="PF13968"/>
    </source>
</evidence>
<organism evidence="3 4">
    <name type="scientific">Lolium multiflorum</name>
    <name type="common">Italian ryegrass</name>
    <name type="synonym">Lolium perenne subsp. multiflorum</name>
    <dbReference type="NCBI Taxonomy" id="4521"/>
    <lineage>
        <taxon>Eukaryota</taxon>
        <taxon>Viridiplantae</taxon>
        <taxon>Streptophyta</taxon>
        <taxon>Embryophyta</taxon>
        <taxon>Tracheophyta</taxon>
        <taxon>Spermatophyta</taxon>
        <taxon>Magnoliopsida</taxon>
        <taxon>Liliopsida</taxon>
        <taxon>Poales</taxon>
        <taxon>Poaceae</taxon>
        <taxon>BOP clade</taxon>
        <taxon>Pooideae</taxon>
        <taxon>Poodae</taxon>
        <taxon>Poeae</taxon>
        <taxon>Poeae Chloroplast Group 2 (Poeae type)</taxon>
        <taxon>Loliodinae</taxon>
        <taxon>Loliinae</taxon>
        <taxon>Lolium</taxon>
    </lineage>
</organism>
<dbReference type="Pfam" id="PF04578">
    <property type="entry name" value="DUF594"/>
    <property type="match status" value="1"/>
</dbReference>
<evidence type="ECO:0000256" key="1">
    <source>
        <dbReference type="SAM" id="Phobius"/>
    </source>
</evidence>
<keyword evidence="1" id="KW-0812">Transmembrane</keyword>
<keyword evidence="1" id="KW-0472">Membrane</keyword>
<sequence length="690" mass="79050">MAGGPMDVWNEWATQILVLLSLALQIVLHVSAKVRQREASSVLLRLLLWLAYQLADSTATYAVGQLFFSSTSRDHHLVAFWAPFLLLHLGGPDNITAYALEDSKLWKRHLLSLVVQVLGAGYVMYKHIVGSGILLMLAAILMALIGVAKYGERTWALWCANFSTLQSSLKEMAREKHHQHFHAEHQDQYTDFDDVDDELLLQYAHSLFHICKRGIVDSVIDGDPDSPSEEDSATKEIIWSLMDDRARMWTVMEMELSLMYDILYTKASVIHSWFGYCIRVVSPLAIVASLVLFQLNSKDGYSPVDVAITYTLLGGALVLETRSLLAALGSSWALAFLCGTRWNWLQHAALCTGRWHRLRRALVSLRRSPPGKMIMPGSSRRWPGTIGQHNMLRFRTGQVDPTSRWLGDISKMLGLREWWDRRCYSWTIIIPEKVKERAQAVQRLVLPKDINTMGLLRHKWGESALDEKRYPGLLERLRDFLGVDFHESIIIWHIATDLILAERKQRGHDSADQRVEVIRTLSNYMMFLLVDRPYMLPGLPQNWLYKQTCKNLDRICKKHLVHPRSNSFCTMLEKLFRPHHHSGLESSELEEKLAEIILKEPQEKKASDSENPRLMYARKIALELLVCENNELRVLLDLWTNFLAYAANRCSRESHARKLSSGGEFTTVLWLLIEHLCQVKAVAKQGQSHV</sequence>
<name>A0AAD8RPT2_LOLMU</name>
<keyword evidence="1" id="KW-1133">Transmembrane helix</keyword>
<dbReference type="InterPro" id="IPR025315">
    <property type="entry name" value="DUF4220"/>
</dbReference>
<feature type="transmembrane region" description="Helical" evidence="1">
    <location>
        <begin position="80"/>
        <end position="100"/>
    </location>
</feature>
<dbReference type="EMBL" id="JAUUTY010000005">
    <property type="protein sequence ID" value="KAK1629676.1"/>
    <property type="molecule type" value="Genomic_DNA"/>
</dbReference>
<comment type="caution">
    <text evidence="3">The sequence shown here is derived from an EMBL/GenBank/DDBJ whole genome shotgun (WGS) entry which is preliminary data.</text>
</comment>
<feature type="transmembrane region" description="Helical" evidence="1">
    <location>
        <begin position="12"/>
        <end position="30"/>
    </location>
</feature>
<dbReference type="InterPro" id="IPR007658">
    <property type="entry name" value="DUF594"/>
</dbReference>
<dbReference type="AlphaFoldDB" id="A0AAD8RPT2"/>
<proteinExistence type="predicted"/>
<gene>
    <name evidence="3" type="ORF">QYE76_003991</name>
</gene>
<feature type="transmembrane region" description="Helical" evidence="1">
    <location>
        <begin position="42"/>
        <end position="68"/>
    </location>
</feature>
<evidence type="ECO:0000313" key="4">
    <source>
        <dbReference type="Proteomes" id="UP001231189"/>
    </source>
</evidence>
<evidence type="ECO:0000313" key="3">
    <source>
        <dbReference type="EMBL" id="KAK1629676.1"/>
    </source>
</evidence>
<reference evidence="3" key="1">
    <citation type="submission" date="2023-07" db="EMBL/GenBank/DDBJ databases">
        <title>A chromosome-level genome assembly of Lolium multiflorum.</title>
        <authorList>
            <person name="Chen Y."/>
            <person name="Copetti D."/>
            <person name="Kolliker R."/>
            <person name="Studer B."/>
        </authorList>
    </citation>
    <scope>NUCLEOTIDE SEQUENCE</scope>
    <source>
        <strain evidence="3">02402/16</strain>
        <tissue evidence="3">Leaf</tissue>
    </source>
</reference>
<keyword evidence="4" id="KW-1185">Reference proteome</keyword>
<accession>A0AAD8RPT2</accession>
<dbReference type="PANTHER" id="PTHR31325">
    <property type="entry name" value="OS01G0798800 PROTEIN-RELATED"/>
    <property type="match status" value="1"/>
</dbReference>
<protein>
    <recommendedName>
        <fullName evidence="2">DUF4220 domain-containing protein</fullName>
    </recommendedName>
</protein>
<feature type="transmembrane region" description="Helical" evidence="1">
    <location>
        <begin position="131"/>
        <end position="148"/>
    </location>
</feature>
<dbReference type="Proteomes" id="UP001231189">
    <property type="component" value="Unassembled WGS sequence"/>
</dbReference>
<feature type="domain" description="DUF4220" evidence="2">
    <location>
        <begin position="49"/>
        <end position="393"/>
    </location>
</feature>